<reference evidence="1" key="2">
    <citation type="journal article" date="2023" name="IMA Fungus">
        <title>Comparative genomic study of the Penicillium genus elucidates a diverse pangenome and 15 lateral gene transfer events.</title>
        <authorList>
            <person name="Petersen C."/>
            <person name="Sorensen T."/>
            <person name="Nielsen M.R."/>
            <person name="Sondergaard T.E."/>
            <person name="Sorensen J.L."/>
            <person name="Fitzpatrick D.A."/>
            <person name="Frisvad J.C."/>
            <person name="Nielsen K.L."/>
        </authorList>
    </citation>
    <scope>NUCLEOTIDE SEQUENCE</scope>
    <source>
        <strain evidence="1">IBT 21917</strain>
    </source>
</reference>
<evidence type="ECO:0000313" key="1">
    <source>
        <dbReference type="EMBL" id="KAJ5172370.1"/>
    </source>
</evidence>
<dbReference type="InterPro" id="IPR025533">
    <property type="entry name" value="DUF4419"/>
</dbReference>
<dbReference type="Pfam" id="PF14388">
    <property type="entry name" value="DUF4419"/>
    <property type="match status" value="1"/>
</dbReference>
<dbReference type="EMBL" id="JAPQKO010000003">
    <property type="protein sequence ID" value="KAJ5172370.1"/>
    <property type="molecule type" value="Genomic_DNA"/>
</dbReference>
<protein>
    <submittedName>
        <fullName evidence="1">Uncharacterized protein</fullName>
    </submittedName>
</protein>
<reference evidence="1" key="1">
    <citation type="submission" date="2022-11" db="EMBL/GenBank/DDBJ databases">
        <authorList>
            <person name="Petersen C."/>
        </authorList>
    </citation>
    <scope>NUCLEOTIDE SEQUENCE</scope>
    <source>
        <strain evidence="1">IBT 21917</strain>
    </source>
</reference>
<dbReference type="PANTHER" id="PTHR31252:SF11">
    <property type="entry name" value="DUF4419 DOMAIN-CONTAINING PROTEIN"/>
    <property type="match status" value="1"/>
</dbReference>
<dbReference type="PANTHER" id="PTHR31252">
    <property type="entry name" value="DUF4419 DOMAIN-CONTAINING PROTEIN"/>
    <property type="match status" value="1"/>
</dbReference>
<proteinExistence type="predicted"/>
<sequence>MRSLFVEHEGKEELRLLCKGTMETVDFGTVARRITDLVKENIRDPSVRNRMMPSFSTTTKTVNVVTIPAGFASVPLVIEDHGRVFDKTMVAGLVGILAEKSSDAQDPKTAVVSKKAELASIRPVSGWWMYLQQKEEKK</sequence>
<gene>
    <name evidence="1" type="ORF">N7492_004963</name>
</gene>
<dbReference type="AlphaFoldDB" id="A0A9W9IBF7"/>
<dbReference type="OrthoDB" id="9978173at2759"/>
<organism evidence="1 2">
    <name type="scientific">Penicillium capsulatum</name>
    <dbReference type="NCBI Taxonomy" id="69766"/>
    <lineage>
        <taxon>Eukaryota</taxon>
        <taxon>Fungi</taxon>
        <taxon>Dikarya</taxon>
        <taxon>Ascomycota</taxon>
        <taxon>Pezizomycotina</taxon>
        <taxon>Eurotiomycetes</taxon>
        <taxon>Eurotiomycetidae</taxon>
        <taxon>Eurotiales</taxon>
        <taxon>Aspergillaceae</taxon>
        <taxon>Penicillium</taxon>
    </lineage>
</organism>
<dbReference type="Proteomes" id="UP001146351">
    <property type="component" value="Unassembled WGS sequence"/>
</dbReference>
<accession>A0A9W9IBF7</accession>
<evidence type="ECO:0000313" key="2">
    <source>
        <dbReference type="Proteomes" id="UP001146351"/>
    </source>
</evidence>
<keyword evidence="2" id="KW-1185">Reference proteome</keyword>
<name>A0A9W9IBF7_9EURO</name>
<comment type="caution">
    <text evidence="1">The sequence shown here is derived from an EMBL/GenBank/DDBJ whole genome shotgun (WGS) entry which is preliminary data.</text>
</comment>